<accession>A0A075G5V1</accession>
<reference evidence="1" key="1">
    <citation type="journal article" date="2014" name="Genome Biol. Evol.">
        <title>Pangenome evidence for extensive interdomain horizontal transfer affecting lineage core and shell genes in uncultured planktonic thaumarchaeota and euryarchaeota.</title>
        <authorList>
            <person name="Deschamps P."/>
            <person name="Zivanovic Y."/>
            <person name="Moreira D."/>
            <person name="Rodriguez-Valera F."/>
            <person name="Lopez-Garcia P."/>
        </authorList>
    </citation>
    <scope>NUCLEOTIDE SEQUENCE</scope>
</reference>
<protein>
    <submittedName>
        <fullName evidence="1">Uncharacterized protein</fullName>
    </submittedName>
</protein>
<dbReference type="AlphaFoldDB" id="A0A075G5V1"/>
<sequence>MSTQAILATVGGPSGSKVFSDTSTDGQFDSNNLLDTIGSADLGQVMGGSTIDHVCVTYTAGSAIWRIQSRNTLKVSRFGYASKVGTVWDPQCKIASHRVGADDILTVYPLAVDATSNQTALVAWVKTSKGTIAFAGQNIVDSTATEITTAITSQSLGEYYGSNLQGLTIQLEDGASLTSAEVIGADGGTIVTWYGTVRDAGHYYVNLDVTCNIPIEKGTVLKVTTVTA</sequence>
<name>A0A075G5V1_9EURY</name>
<proteinExistence type="predicted"/>
<dbReference type="EMBL" id="KF900545">
    <property type="protein sequence ID" value="AIE98809.1"/>
    <property type="molecule type" value="Genomic_DNA"/>
</dbReference>
<organism evidence="1">
    <name type="scientific">uncultured marine group II/III euryarchaeote KM3_100_D04</name>
    <dbReference type="NCBI Taxonomy" id="1457841"/>
    <lineage>
        <taxon>Archaea</taxon>
        <taxon>Methanobacteriati</taxon>
        <taxon>Methanobacteriota</taxon>
        <taxon>environmental samples</taxon>
    </lineage>
</organism>
<evidence type="ECO:0000313" key="1">
    <source>
        <dbReference type="EMBL" id="AIE98809.1"/>
    </source>
</evidence>